<sequence length="302" mass="35826">MRRSVQDPNFQWKAVLKAEQIAAGEKVLAPEYTKDADRKKMALEDPKLTEELAKKDEDLIKKINENIKITSTDPPERWTSVKDLPTRETEFLHRHDTVWEYGFYEPPLEKMDRNHLMLREALEILRIRIATEGDLAQFTPSDQKEKMYRELEEHPATKRVDQKKLDLLWKYFRPFVSKKDEVVARKEDYNALLDYASGVPTEEEYTDTLVNIKNFKMEELRQKLLRPLTEEEERLQIETSKVKDFFDSEMKRLDERSKKLKELEAAGTAKLKESLKAQDEQAFREYEEKMGQRPKPSQVKEK</sequence>
<reference evidence="2" key="1">
    <citation type="submission" date="2022-11" db="UniProtKB">
        <authorList>
            <consortium name="WormBaseParasite"/>
        </authorList>
    </citation>
    <scope>IDENTIFICATION</scope>
</reference>
<dbReference type="GO" id="GO:0032981">
    <property type="term" value="P:mitochondrial respiratory chain complex I assembly"/>
    <property type="evidence" value="ECO:0007669"/>
    <property type="project" value="InterPro"/>
</dbReference>
<organism evidence="1 2">
    <name type="scientific">Acrobeloides nanus</name>
    <dbReference type="NCBI Taxonomy" id="290746"/>
    <lineage>
        <taxon>Eukaryota</taxon>
        <taxon>Metazoa</taxon>
        <taxon>Ecdysozoa</taxon>
        <taxon>Nematoda</taxon>
        <taxon>Chromadorea</taxon>
        <taxon>Rhabditida</taxon>
        <taxon>Tylenchina</taxon>
        <taxon>Cephalobomorpha</taxon>
        <taxon>Cephaloboidea</taxon>
        <taxon>Cephalobidae</taxon>
        <taxon>Acrobeloides</taxon>
    </lineage>
</organism>
<dbReference type="PANTHER" id="PTHR13338:SF4">
    <property type="entry name" value="NADH DEHYDROGENASE [UBIQUINONE] 1 ALPHA SUBCOMPLEX ASSEMBLY FACTOR 4"/>
    <property type="match status" value="1"/>
</dbReference>
<dbReference type="Proteomes" id="UP000887540">
    <property type="component" value="Unplaced"/>
</dbReference>
<dbReference type="GO" id="GO:0005739">
    <property type="term" value="C:mitochondrion"/>
    <property type="evidence" value="ECO:0007669"/>
    <property type="project" value="TreeGrafter"/>
</dbReference>
<evidence type="ECO:0000313" key="1">
    <source>
        <dbReference type="Proteomes" id="UP000887540"/>
    </source>
</evidence>
<dbReference type="AlphaFoldDB" id="A0A914BXT5"/>
<protein>
    <submittedName>
        <fullName evidence="2">Uncharacterized protein</fullName>
    </submittedName>
</protein>
<accession>A0A914BXT5</accession>
<dbReference type="WBParaSite" id="ACRNAN_Path_1247.g4861.t1">
    <property type="protein sequence ID" value="ACRNAN_Path_1247.g4861.t1"/>
    <property type="gene ID" value="ACRNAN_Path_1247.g4861"/>
</dbReference>
<keyword evidence="1" id="KW-1185">Reference proteome</keyword>
<evidence type="ECO:0000313" key="2">
    <source>
        <dbReference type="WBParaSite" id="ACRNAN_Path_1247.g4861.t1"/>
    </source>
</evidence>
<dbReference type="InterPro" id="IPR009622">
    <property type="entry name" value="NDUFAF4"/>
</dbReference>
<name>A0A914BXT5_9BILA</name>
<proteinExistence type="predicted"/>
<dbReference type="PANTHER" id="PTHR13338">
    <property type="entry name" value="UPF0240 PROTEIN"/>
    <property type="match status" value="1"/>
</dbReference>